<accession>A0ABW1LB03</accession>
<sequence>MKKMFSIFIILIFSIGGVMIYLNIKEGNHLEVTYFTTHNLNAIEIIEKYYMTDDGLIKNYSVTDKPEYLAESTGLYMELLLQQKNEALFGEQVAVLKKYFIVQVEDDLFIKWKAGIDISVNAFIDDIRIIHILKQAAAIFHNEDYGTLANGLLASIKKHQQVNGKIPHYYDWESKDQAPTMVNSYLHNDYLNILDIDKYPIPSTDGMFYAEEQMIKNDKPISQEKAHMVDQLLIATYCIGKTCENQKFDKWLKNQWEEEKTIYGRYNKKNGKATVKYESRAVYSLAVLYFKKIHSPIANEILMEKSSFFRNKIDSTTHFFDYIYGVIVSNEE</sequence>
<dbReference type="Gene3D" id="1.50.10.10">
    <property type="match status" value="1"/>
</dbReference>
<keyword evidence="3" id="KW-1185">Reference proteome</keyword>
<comment type="caution">
    <text evidence="2">The sequence shown here is derived from an EMBL/GenBank/DDBJ whole genome shotgun (WGS) entry which is preliminary data.</text>
</comment>
<dbReference type="InterPro" id="IPR012341">
    <property type="entry name" value="6hp_glycosidase-like_sf"/>
</dbReference>
<name>A0ABW1LB03_9BACL</name>
<keyword evidence="1" id="KW-0472">Membrane</keyword>
<proteinExistence type="predicted"/>
<dbReference type="Proteomes" id="UP001596170">
    <property type="component" value="Unassembled WGS sequence"/>
</dbReference>
<evidence type="ECO:0000313" key="3">
    <source>
        <dbReference type="Proteomes" id="UP001596170"/>
    </source>
</evidence>
<evidence type="ECO:0008006" key="4">
    <source>
        <dbReference type="Google" id="ProtNLM"/>
    </source>
</evidence>
<dbReference type="InterPro" id="IPR008928">
    <property type="entry name" value="6-hairpin_glycosidase_sf"/>
</dbReference>
<dbReference type="RefSeq" id="WP_377735156.1">
    <property type="nucleotide sequence ID" value="NZ_JBHSRI010000025.1"/>
</dbReference>
<reference evidence="3" key="1">
    <citation type="journal article" date="2019" name="Int. J. Syst. Evol. Microbiol.">
        <title>The Global Catalogue of Microorganisms (GCM) 10K type strain sequencing project: providing services to taxonomists for standard genome sequencing and annotation.</title>
        <authorList>
            <consortium name="The Broad Institute Genomics Platform"/>
            <consortium name="The Broad Institute Genome Sequencing Center for Infectious Disease"/>
            <person name="Wu L."/>
            <person name="Ma J."/>
        </authorList>
    </citation>
    <scope>NUCLEOTIDE SEQUENCE [LARGE SCALE GENOMIC DNA]</scope>
    <source>
        <strain evidence="3">CCUG 54527</strain>
    </source>
</reference>
<keyword evidence="1" id="KW-1133">Transmembrane helix</keyword>
<protein>
    <recommendedName>
        <fullName evidence="4">Glycoside hydrolase</fullName>
    </recommendedName>
</protein>
<feature type="transmembrane region" description="Helical" evidence="1">
    <location>
        <begin position="7"/>
        <end position="24"/>
    </location>
</feature>
<keyword evidence="1" id="KW-0812">Transmembrane</keyword>
<evidence type="ECO:0000313" key="2">
    <source>
        <dbReference type="EMBL" id="MFC6040628.1"/>
    </source>
</evidence>
<organism evidence="2 3">
    <name type="scientific">Paenisporosarcina macmurdoensis</name>
    <dbReference type="NCBI Taxonomy" id="212659"/>
    <lineage>
        <taxon>Bacteria</taxon>
        <taxon>Bacillati</taxon>
        <taxon>Bacillota</taxon>
        <taxon>Bacilli</taxon>
        <taxon>Bacillales</taxon>
        <taxon>Caryophanaceae</taxon>
        <taxon>Paenisporosarcina</taxon>
    </lineage>
</organism>
<dbReference type="EMBL" id="JBHSRI010000025">
    <property type="protein sequence ID" value="MFC6040628.1"/>
    <property type="molecule type" value="Genomic_DNA"/>
</dbReference>
<dbReference type="SUPFAM" id="SSF48208">
    <property type="entry name" value="Six-hairpin glycosidases"/>
    <property type="match status" value="1"/>
</dbReference>
<evidence type="ECO:0000256" key="1">
    <source>
        <dbReference type="SAM" id="Phobius"/>
    </source>
</evidence>
<gene>
    <name evidence="2" type="ORF">ACFPYN_14465</name>
</gene>